<sequence>MSGRKSLNCTKVLVLAKCFPGEGPANQEIIQIRNRISDQELLSDLVFEAVGGDRCDPYSPYSYRIRINLHSDAYAGAWFTEHAPEEVIREIATG</sequence>
<dbReference type="AlphaFoldDB" id="A0A0F9LKM6"/>
<protein>
    <submittedName>
        <fullName evidence="1">Uncharacterized protein</fullName>
    </submittedName>
</protein>
<gene>
    <name evidence="1" type="ORF">LCGC14_1497840</name>
</gene>
<accession>A0A0F9LKM6</accession>
<reference evidence="1" key="1">
    <citation type="journal article" date="2015" name="Nature">
        <title>Complex archaea that bridge the gap between prokaryotes and eukaryotes.</title>
        <authorList>
            <person name="Spang A."/>
            <person name="Saw J.H."/>
            <person name="Jorgensen S.L."/>
            <person name="Zaremba-Niedzwiedzka K."/>
            <person name="Martijn J."/>
            <person name="Lind A.E."/>
            <person name="van Eijk R."/>
            <person name="Schleper C."/>
            <person name="Guy L."/>
            <person name="Ettema T.J."/>
        </authorList>
    </citation>
    <scope>NUCLEOTIDE SEQUENCE</scope>
</reference>
<evidence type="ECO:0000313" key="1">
    <source>
        <dbReference type="EMBL" id="KKM64790.1"/>
    </source>
</evidence>
<proteinExistence type="predicted"/>
<organism evidence="1">
    <name type="scientific">marine sediment metagenome</name>
    <dbReference type="NCBI Taxonomy" id="412755"/>
    <lineage>
        <taxon>unclassified sequences</taxon>
        <taxon>metagenomes</taxon>
        <taxon>ecological metagenomes</taxon>
    </lineage>
</organism>
<name>A0A0F9LKM6_9ZZZZ</name>
<dbReference type="EMBL" id="LAZR01010834">
    <property type="protein sequence ID" value="KKM64790.1"/>
    <property type="molecule type" value="Genomic_DNA"/>
</dbReference>
<comment type="caution">
    <text evidence="1">The sequence shown here is derived from an EMBL/GenBank/DDBJ whole genome shotgun (WGS) entry which is preliminary data.</text>
</comment>